<dbReference type="EMBL" id="BKCJ011065290">
    <property type="protein sequence ID" value="GFC78362.1"/>
    <property type="molecule type" value="Genomic_DNA"/>
</dbReference>
<evidence type="ECO:0000313" key="1">
    <source>
        <dbReference type="EMBL" id="GFC78362.1"/>
    </source>
</evidence>
<protein>
    <submittedName>
        <fullName evidence="1">Uncharacterized protein</fullName>
    </submittedName>
</protein>
<proteinExistence type="predicted"/>
<feature type="non-terminal residue" evidence="1">
    <location>
        <position position="1"/>
    </location>
</feature>
<name>A0A699R398_TANCI</name>
<accession>A0A699R398</accession>
<gene>
    <name evidence="1" type="ORF">Tci_850332</name>
</gene>
<organism evidence="1">
    <name type="scientific">Tanacetum cinerariifolium</name>
    <name type="common">Dalmatian daisy</name>
    <name type="synonym">Chrysanthemum cinerariifolium</name>
    <dbReference type="NCBI Taxonomy" id="118510"/>
    <lineage>
        <taxon>Eukaryota</taxon>
        <taxon>Viridiplantae</taxon>
        <taxon>Streptophyta</taxon>
        <taxon>Embryophyta</taxon>
        <taxon>Tracheophyta</taxon>
        <taxon>Spermatophyta</taxon>
        <taxon>Magnoliopsida</taxon>
        <taxon>eudicotyledons</taxon>
        <taxon>Gunneridae</taxon>
        <taxon>Pentapetalae</taxon>
        <taxon>asterids</taxon>
        <taxon>campanulids</taxon>
        <taxon>Asterales</taxon>
        <taxon>Asteraceae</taxon>
        <taxon>Asteroideae</taxon>
        <taxon>Anthemideae</taxon>
        <taxon>Anthemidinae</taxon>
        <taxon>Tanacetum</taxon>
    </lineage>
</organism>
<dbReference type="PANTHER" id="PTHR11439:SF524">
    <property type="entry name" value="RNA-DIRECTED DNA POLYMERASE, PROTEIN KINASE RLK-PELLE-DLSV FAMILY"/>
    <property type="match status" value="1"/>
</dbReference>
<comment type="caution">
    <text evidence="1">The sequence shown here is derived from an EMBL/GenBank/DDBJ whole genome shotgun (WGS) entry which is preliminary data.</text>
</comment>
<sequence length="159" mass="17603">KQYAIELLARAHMTNCNPSRTPVDTDSKLGPEGVPGPTLYRSLAGGLQYLTFTRPDISYGSSTDFGFHLYSSTTISLVGYTDADWAGCPSTRWSTSVQHQQIKHIEIDIHFVRDLVNAGQVRVLHVPSRYQYANIFTNGLPSASFEDFHSSLSVRLPPA</sequence>
<reference evidence="1" key="1">
    <citation type="journal article" date="2019" name="Sci. Rep.">
        <title>Draft genome of Tanacetum cinerariifolium, the natural source of mosquito coil.</title>
        <authorList>
            <person name="Yamashiro T."/>
            <person name="Shiraishi A."/>
            <person name="Satake H."/>
            <person name="Nakayama K."/>
        </authorList>
    </citation>
    <scope>NUCLEOTIDE SEQUENCE</scope>
</reference>
<dbReference type="PANTHER" id="PTHR11439">
    <property type="entry name" value="GAG-POL-RELATED RETROTRANSPOSON"/>
    <property type="match status" value="1"/>
</dbReference>
<dbReference type="AlphaFoldDB" id="A0A699R398"/>